<dbReference type="AlphaFoldDB" id="A0A0R2FSE2"/>
<keyword evidence="5 11" id="KW-0545">Nucleotide biosynthesis</keyword>
<dbReference type="STRING" id="81857.IV38_GL002070"/>
<dbReference type="GO" id="GO:0005524">
    <property type="term" value="F:ATP binding"/>
    <property type="evidence" value="ECO:0007669"/>
    <property type="project" value="UniProtKB-UniRule"/>
</dbReference>
<accession>A0A0R2FSE2</accession>
<dbReference type="Proteomes" id="UP000051645">
    <property type="component" value="Unassembled WGS sequence"/>
</dbReference>
<gene>
    <name evidence="11" type="primary">tmk</name>
    <name evidence="13" type="ORF">IV38_GL002070</name>
    <name evidence="14" type="ORF">IV40_GL001380</name>
</gene>
<evidence type="ECO:0000256" key="10">
    <source>
        <dbReference type="ARBA" id="ARBA00057735"/>
    </source>
</evidence>
<dbReference type="InterPro" id="IPR018094">
    <property type="entry name" value="Thymidylate_kinase"/>
</dbReference>
<dbReference type="GO" id="GO:0004798">
    <property type="term" value="F:dTMP kinase activity"/>
    <property type="evidence" value="ECO:0007669"/>
    <property type="project" value="UniProtKB-UniRule"/>
</dbReference>
<dbReference type="PANTHER" id="PTHR10344:SF4">
    <property type="entry name" value="UMP-CMP KINASE 2, MITOCHONDRIAL"/>
    <property type="match status" value="1"/>
</dbReference>
<dbReference type="InterPro" id="IPR027417">
    <property type="entry name" value="P-loop_NTPase"/>
</dbReference>
<keyword evidence="15" id="KW-1185">Reference proteome</keyword>
<evidence type="ECO:0000313" key="14">
    <source>
        <dbReference type="EMBL" id="KRN31385.1"/>
    </source>
</evidence>
<dbReference type="HAMAP" id="MF_00165">
    <property type="entry name" value="Thymidylate_kinase"/>
    <property type="match status" value="1"/>
</dbReference>
<evidence type="ECO:0000313" key="13">
    <source>
        <dbReference type="EMBL" id="KRN27418.1"/>
    </source>
</evidence>
<comment type="similarity">
    <text evidence="1 11">Belongs to the thymidylate kinase family.</text>
</comment>
<evidence type="ECO:0000256" key="2">
    <source>
        <dbReference type="ARBA" id="ARBA00012980"/>
    </source>
</evidence>
<dbReference type="CDD" id="cd01672">
    <property type="entry name" value="TMPK"/>
    <property type="match status" value="1"/>
</dbReference>
<sequence>MTGIFMSFEGPDGAGKTSVLKQLIPQLKEQTAPTLLLTREPGGDPISEAIRDVILDVKNVDMDARTEALLYAAARRQHLAETVLPALSQGDTVISDRFVDSSIAYQGAGRQIGTQAVADLNQFATDGLTPALTIYLDVPVKLGLERIQTQRQDDYDRLDREQVDFHERVHQAYLEIAKNNPNRVVTVDATQPLVQVVADCLQVIKTHYPQIFERK</sequence>
<evidence type="ECO:0000256" key="6">
    <source>
        <dbReference type="ARBA" id="ARBA00022741"/>
    </source>
</evidence>
<keyword evidence="8 11" id="KW-0067">ATP-binding</keyword>
<keyword evidence="6 11" id="KW-0547">Nucleotide-binding</keyword>
<dbReference type="EC" id="2.7.4.9" evidence="2 11"/>
<dbReference type="PANTHER" id="PTHR10344">
    <property type="entry name" value="THYMIDYLATE KINASE"/>
    <property type="match status" value="1"/>
</dbReference>
<dbReference type="PROSITE" id="PS01331">
    <property type="entry name" value="THYMIDYLATE_KINASE"/>
    <property type="match status" value="1"/>
</dbReference>
<dbReference type="Gene3D" id="3.40.50.300">
    <property type="entry name" value="P-loop containing nucleotide triphosphate hydrolases"/>
    <property type="match status" value="1"/>
</dbReference>
<dbReference type="InterPro" id="IPR018095">
    <property type="entry name" value="Thymidylate_kin_CS"/>
</dbReference>
<reference evidence="15 16" key="1">
    <citation type="journal article" date="2015" name="Genome Announc.">
        <title>Expanding the biotechnology potential of lactobacilli through comparative genomics of 213 strains and associated genera.</title>
        <authorList>
            <person name="Sun Z."/>
            <person name="Harris H.M."/>
            <person name="McCann A."/>
            <person name="Guo C."/>
            <person name="Argimon S."/>
            <person name="Zhang W."/>
            <person name="Yang X."/>
            <person name="Jeffery I.B."/>
            <person name="Cooney J.C."/>
            <person name="Kagawa T.F."/>
            <person name="Liu W."/>
            <person name="Song Y."/>
            <person name="Salvetti E."/>
            <person name="Wrobel A."/>
            <person name="Rasinkangas P."/>
            <person name="Parkhill J."/>
            <person name="Rea M.C."/>
            <person name="O'Sullivan O."/>
            <person name="Ritari J."/>
            <person name="Douillard F.P."/>
            <person name="Paul Ross R."/>
            <person name="Yang R."/>
            <person name="Briner A.E."/>
            <person name="Felis G.E."/>
            <person name="de Vos W.M."/>
            <person name="Barrangou R."/>
            <person name="Klaenhammer T.R."/>
            <person name="Caufield P.W."/>
            <person name="Cui Y."/>
            <person name="Zhang H."/>
            <person name="O'Toole P.W."/>
        </authorList>
    </citation>
    <scope>NUCLEOTIDE SEQUENCE [LARGE SCALE GENOMIC DNA]</scope>
    <source>
        <strain evidence="13 16">ATCC BAA-66</strain>
        <strain evidence="14 15">DSM 13344</strain>
    </source>
</reference>
<evidence type="ECO:0000313" key="15">
    <source>
        <dbReference type="Proteomes" id="UP000051645"/>
    </source>
</evidence>
<dbReference type="OrthoDB" id="9774907at2"/>
<evidence type="ECO:0000256" key="4">
    <source>
        <dbReference type="ARBA" id="ARBA00022679"/>
    </source>
</evidence>
<evidence type="ECO:0000259" key="12">
    <source>
        <dbReference type="Pfam" id="PF02223"/>
    </source>
</evidence>
<dbReference type="GO" id="GO:0006233">
    <property type="term" value="P:dTDP biosynthetic process"/>
    <property type="evidence" value="ECO:0007669"/>
    <property type="project" value="InterPro"/>
</dbReference>
<dbReference type="NCBIfam" id="TIGR00041">
    <property type="entry name" value="DTMP_kinase"/>
    <property type="match status" value="1"/>
</dbReference>
<proteinExistence type="inferred from homology"/>
<evidence type="ECO:0000256" key="3">
    <source>
        <dbReference type="ARBA" id="ARBA00017144"/>
    </source>
</evidence>
<evidence type="ECO:0000313" key="16">
    <source>
        <dbReference type="Proteomes" id="UP000051751"/>
    </source>
</evidence>
<dbReference type="FunFam" id="3.40.50.300:FF:000225">
    <property type="entry name" value="Thymidylate kinase"/>
    <property type="match status" value="1"/>
</dbReference>
<dbReference type="Proteomes" id="UP000051751">
    <property type="component" value="Unassembled WGS sequence"/>
</dbReference>
<evidence type="ECO:0000256" key="11">
    <source>
        <dbReference type="HAMAP-Rule" id="MF_00165"/>
    </source>
</evidence>
<comment type="function">
    <text evidence="10 11">Phosphorylation of dTMP to form dTDP in both de novo and salvage pathways of dTTP synthesis.</text>
</comment>
<evidence type="ECO:0000256" key="8">
    <source>
        <dbReference type="ARBA" id="ARBA00022840"/>
    </source>
</evidence>
<comment type="caution">
    <text evidence="14">The sequence shown here is derived from an EMBL/GenBank/DDBJ whole genome shotgun (WGS) entry which is preliminary data.</text>
</comment>
<comment type="catalytic activity">
    <reaction evidence="9 11">
        <text>dTMP + ATP = dTDP + ADP</text>
        <dbReference type="Rhea" id="RHEA:13517"/>
        <dbReference type="ChEBI" id="CHEBI:30616"/>
        <dbReference type="ChEBI" id="CHEBI:58369"/>
        <dbReference type="ChEBI" id="CHEBI:63528"/>
        <dbReference type="ChEBI" id="CHEBI:456216"/>
        <dbReference type="EC" id="2.7.4.9"/>
    </reaction>
</comment>
<dbReference type="RefSeq" id="WP_057769632.1">
    <property type="nucleotide sequence ID" value="NZ_JQAT01000008.1"/>
</dbReference>
<dbReference type="SUPFAM" id="SSF52540">
    <property type="entry name" value="P-loop containing nucleoside triphosphate hydrolases"/>
    <property type="match status" value="1"/>
</dbReference>
<dbReference type="Pfam" id="PF02223">
    <property type="entry name" value="Thymidylate_kin"/>
    <property type="match status" value="1"/>
</dbReference>
<dbReference type="EMBL" id="JQAZ01000004">
    <property type="protein sequence ID" value="KRN31385.1"/>
    <property type="molecule type" value="Genomic_DNA"/>
</dbReference>
<keyword evidence="7 11" id="KW-0418">Kinase</keyword>
<evidence type="ECO:0000256" key="1">
    <source>
        <dbReference type="ARBA" id="ARBA00009776"/>
    </source>
</evidence>
<name>A0A0R2FSE2_9LACO</name>
<dbReference type="GO" id="GO:0006227">
    <property type="term" value="P:dUDP biosynthetic process"/>
    <property type="evidence" value="ECO:0007669"/>
    <property type="project" value="TreeGrafter"/>
</dbReference>
<evidence type="ECO:0000256" key="5">
    <source>
        <dbReference type="ARBA" id="ARBA00022727"/>
    </source>
</evidence>
<feature type="domain" description="Thymidylate kinase-like" evidence="12">
    <location>
        <begin position="8"/>
        <end position="198"/>
    </location>
</feature>
<feature type="binding site" evidence="11">
    <location>
        <begin position="10"/>
        <end position="17"/>
    </location>
    <ligand>
        <name>ATP</name>
        <dbReference type="ChEBI" id="CHEBI:30616"/>
    </ligand>
</feature>
<protein>
    <recommendedName>
        <fullName evidence="3 11">Thymidylate kinase</fullName>
        <ecNumber evidence="2 11">2.7.4.9</ecNumber>
    </recommendedName>
    <alternativeName>
        <fullName evidence="11">dTMP kinase</fullName>
    </alternativeName>
</protein>
<evidence type="ECO:0000256" key="7">
    <source>
        <dbReference type="ARBA" id="ARBA00022777"/>
    </source>
</evidence>
<dbReference type="InterPro" id="IPR039430">
    <property type="entry name" value="Thymidylate_kin-like_dom"/>
</dbReference>
<dbReference type="GO" id="GO:0005829">
    <property type="term" value="C:cytosol"/>
    <property type="evidence" value="ECO:0007669"/>
    <property type="project" value="TreeGrafter"/>
</dbReference>
<dbReference type="GO" id="GO:0006235">
    <property type="term" value="P:dTTP biosynthetic process"/>
    <property type="evidence" value="ECO:0007669"/>
    <property type="project" value="UniProtKB-UniRule"/>
</dbReference>
<dbReference type="EMBL" id="JQAT01000008">
    <property type="protein sequence ID" value="KRN27418.1"/>
    <property type="molecule type" value="Genomic_DNA"/>
</dbReference>
<dbReference type="PATRIC" id="fig|81857.3.peg.2121"/>
<evidence type="ECO:0000256" key="9">
    <source>
        <dbReference type="ARBA" id="ARBA00048743"/>
    </source>
</evidence>
<organism evidence="14 15">
    <name type="scientific">Lactobacillus selangorensis</name>
    <dbReference type="NCBI Taxonomy" id="81857"/>
    <lineage>
        <taxon>Bacteria</taxon>
        <taxon>Bacillati</taxon>
        <taxon>Bacillota</taxon>
        <taxon>Bacilli</taxon>
        <taxon>Lactobacillales</taxon>
        <taxon>Lactobacillaceae</taxon>
        <taxon>Lactobacillus</taxon>
    </lineage>
</organism>
<keyword evidence="4 11" id="KW-0808">Transferase</keyword>